<feature type="region of interest" description="Disordered" evidence="1">
    <location>
        <begin position="89"/>
        <end position="190"/>
    </location>
</feature>
<feature type="compositionally biased region" description="Pro residues" evidence="1">
    <location>
        <begin position="166"/>
        <end position="179"/>
    </location>
</feature>
<name>A0ABN9SJ81_9DINO</name>
<reference evidence="2" key="1">
    <citation type="submission" date="2023-10" db="EMBL/GenBank/DDBJ databases">
        <authorList>
            <person name="Chen Y."/>
            <person name="Shah S."/>
            <person name="Dougan E. K."/>
            <person name="Thang M."/>
            <person name="Chan C."/>
        </authorList>
    </citation>
    <scope>NUCLEOTIDE SEQUENCE [LARGE SCALE GENOMIC DNA]</scope>
</reference>
<sequence>MVMGKRGNGQAPSATPRPPLSSWASSASAASSDAVELLPAVYPSSAELAAERLSFYSYSSVREPLSEDTHSSSLSGSGSVLARRTGATSLGAGFGASGGRPLPTRAPLRGCTAGAFGDAARGGQCRPAASGGQQPAATASSKRPRVPGRLGKGNGERAKSDRTLQPGPPVKPAGVPPDSGPHCGQGRAKPAMECEGSHCARFSRARAQCPSVLEPRI</sequence>
<evidence type="ECO:0000313" key="3">
    <source>
        <dbReference type="Proteomes" id="UP001189429"/>
    </source>
</evidence>
<comment type="caution">
    <text evidence="2">The sequence shown here is derived from an EMBL/GenBank/DDBJ whole genome shotgun (WGS) entry which is preliminary data.</text>
</comment>
<keyword evidence="3" id="KW-1185">Reference proteome</keyword>
<gene>
    <name evidence="2" type="ORF">PCOR1329_LOCUS30060</name>
</gene>
<proteinExistence type="predicted"/>
<feature type="compositionally biased region" description="Polar residues" evidence="1">
    <location>
        <begin position="131"/>
        <end position="141"/>
    </location>
</feature>
<evidence type="ECO:0000256" key="1">
    <source>
        <dbReference type="SAM" id="MobiDB-lite"/>
    </source>
</evidence>
<organism evidence="2 3">
    <name type="scientific">Prorocentrum cordatum</name>
    <dbReference type="NCBI Taxonomy" id="2364126"/>
    <lineage>
        <taxon>Eukaryota</taxon>
        <taxon>Sar</taxon>
        <taxon>Alveolata</taxon>
        <taxon>Dinophyceae</taxon>
        <taxon>Prorocentrales</taxon>
        <taxon>Prorocentraceae</taxon>
        <taxon>Prorocentrum</taxon>
    </lineage>
</organism>
<dbReference type="Proteomes" id="UP001189429">
    <property type="component" value="Unassembled WGS sequence"/>
</dbReference>
<dbReference type="EMBL" id="CAUYUJ010011453">
    <property type="protein sequence ID" value="CAK0831805.1"/>
    <property type="molecule type" value="Genomic_DNA"/>
</dbReference>
<evidence type="ECO:0000313" key="2">
    <source>
        <dbReference type="EMBL" id="CAK0831805.1"/>
    </source>
</evidence>
<accession>A0ABN9SJ81</accession>
<feature type="region of interest" description="Disordered" evidence="1">
    <location>
        <begin position="1"/>
        <end position="26"/>
    </location>
</feature>
<protein>
    <submittedName>
        <fullName evidence="2">Uncharacterized protein</fullName>
    </submittedName>
</protein>